<dbReference type="PIRSF" id="PIRSF018637">
    <property type="entry name" value="TrmK"/>
    <property type="match status" value="1"/>
</dbReference>
<evidence type="ECO:0000313" key="1">
    <source>
        <dbReference type="EMBL" id="MFD2637461.1"/>
    </source>
</evidence>
<proteinExistence type="predicted"/>
<keyword evidence="2" id="KW-1185">Reference proteome</keyword>
<dbReference type="InterPro" id="IPR029063">
    <property type="entry name" value="SAM-dependent_MTases_sf"/>
</dbReference>
<reference evidence="2" key="1">
    <citation type="journal article" date="2019" name="Int. J. Syst. Evol. Microbiol.">
        <title>The Global Catalogue of Microorganisms (GCM) 10K type strain sequencing project: providing services to taxonomists for standard genome sequencing and annotation.</title>
        <authorList>
            <consortium name="The Broad Institute Genomics Platform"/>
            <consortium name="The Broad Institute Genome Sequencing Center for Infectious Disease"/>
            <person name="Wu L."/>
            <person name="Ma J."/>
        </authorList>
    </citation>
    <scope>NUCLEOTIDE SEQUENCE [LARGE SCALE GENOMIC DNA]</scope>
    <source>
        <strain evidence="2">TISTR 1571</strain>
    </source>
</reference>
<accession>A0ABW5Q6I7</accession>
<organism evidence="1 2">
    <name type="scientific">Piscibacillus salipiscarius</name>
    <dbReference type="NCBI Taxonomy" id="299480"/>
    <lineage>
        <taxon>Bacteria</taxon>
        <taxon>Bacillati</taxon>
        <taxon>Bacillota</taxon>
        <taxon>Bacilli</taxon>
        <taxon>Bacillales</taxon>
        <taxon>Bacillaceae</taxon>
        <taxon>Piscibacillus</taxon>
    </lineage>
</organism>
<dbReference type="RefSeq" id="WP_377326900.1">
    <property type="nucleotide sequence ID" value="NZ_JBHUMZ010000007.1"/>
</dbReference>
<comment type="caution">
    <text evidence="1">The sequence shown here is derived from an EMBL/GenBank/DDBJ whole genome shotgun (WGS) entry which is preliminary data.</text>
</comment>
<dbReference type="PANTHER" id="PTHR38451">
    <property type="entry name" value="TRNA (ADENINE(22)-N(1))-METHYLTRANSFERASE"/>
    <property type="match status" value="1"/>
</dbReference>
<name>A0ABW5Q6I7_9BACI</name>
<dbReference type="EMBL" id="JBHUMZ010000007">
    <property type="protein sequence ID" value="MFD2637461.1"/>
    <property type="molecule type" value="Genomic_DNA"/>
</dbReference>
<dbReference type="Gene3D" id="3.40.50.150">
    <property type="entry name" value="Vaccinia Virus protein VP39"/>
    <property type="match status" value="1"/>
</dbReference>
<sequence length="235" mass="26611">MTKINLSKRLMTVANYIPKDTKVLADIGSDHAYLPCYVCLKHEHVNAIAGEVNGGPFESAQQQVNQIGLKGQIDVRLGDGLDILKEGEADTIVIAGMGGSLITSILDNGRSKLSNVKRLILQPNIDAQSVRSFAKNYNFKIVEEEILDEEGYIYEIVVLEPDNQSTQYTPKELYLGPILLLKKPDAFYRKWENVLHKKEKIIEQMKQSTNVSSEKLEEFVQQVKWIKEEINYGDR</sequence>
<protein>
    <submittedName>
        <fullName evidence="1">tRNA (Adenine(22)-N(1))-methyltransferase</fullName>
    </submittedName>
</protein>
<dbReference type="Proteomes" id="UP001597452">
    <property type="component" value="Unassembled WGS sequence"/>
</dbReference>
<dbReference type="InterPro" id="IPR006901">
    <property type="entry name" value="TrmK"/>
</dbReference>
<dbReference type="PANTHER" id="PTHR38451:SF1">
    <property type="entry name" value="TRNA (ADENINE(22)-N(1))-METHYLTRANSFERASE"/>
    <property type="match status" value="1"/>
</dbReference>
<dbReference type="Gene3D" id="1.10.287.1890">
    <property type="match status" value="1"/>
</dbReference>
<dbReference type="SUPFAM" id="SSF53335">
    <property type="entry name" value="S-adenosyl-L-methionine-dependent methyltransferases"/>
    <property type="match status" value="1"/>
</dbReference>
<evidence type="ECO:0000313" key="2">
    <source>
        <dbReference type="Proteomes" id="UP001597452"/>
    </source>
</evidence>
<gene>
    <name evidence="1" type="ORF">ACFSW4_01070</name>
</gene>
<dbReference type="Pfam" id="PF04816">
    <property type="entry name" value="TrmK"/>
    <property type="match status" value="1"/>
</dbReference>